<evidence type="ECO:0000313" key="4">
    <source>
        <dbReference type="Proteomes" id="UP000236161"/>
    </source>
</evidence>
<dbReference type="Pfam" id="PF13041">
    <property type="entry name" value="PPR_2"/>
    <property type="match status" value="2"/>
</dbReference>
<dbReference type="Pfam" id="PF20431">
    <property type="entry name" value="E_motif"/>
    <property type="match status" value="1"/>
</dbReference>
<accession>A0A2I0BFU4</accession>
<keyword evidence="3" id="KW-0378">Hydrolase</keyword>
<feature type="repeat" description="PPR" evidence="2">
    <location>
        <begin position="89"/>
        <end position="123"/>
    </location>
</feature>
<feature type="repeat" description="PPR" evidence="2">
    <location>
        <begin position="190"/>
        <end position="224"/>
    </location>
</feature>
<dbReference type="EC" id="3.4.24.-" evidence="3"/>
<dbReference type="GO" id="GO:0016787">
    <property type="term" value="F:hydrolase activity"/>
    <property type="evidence" value="ECO:0007669"/>
    <property type="project" value="UniProtKB-KW"/>
</dbReference>
<dbReference type="EMBL" id="KZ451885">
    <property type="protein sequence ID" value="PKA66644.1"/>
    <property type="molecule type" value="Genomic_DNA"/>
</dbReference>
<dbReference type="GO" id="GO:0009451">
    <property type="term" value="P:RNA modification"/>
    <property type="evidence" value="ECO:0007669"/>
    <property type="project" value="InterPro"/>
</dbReference>
<protein>
    <submittedName>
        <fullName evidence="3">Pentatricopeptide repeat-containing protein</fullName>
        <ecNumber evidence="3">3.4.24.-</ecNumber>
    </submittedName>
</protein>
<dbReference type="FunFam" id="1.25.40.10:FF:000090">
    <property type="entry name" value="Pentatricopeptide repeat-containing protein, chloroplastic"/>
    <property type="match status" value="1"/>
</dbReference>
<dbReference type="InterPro" id="IPR002885">
    <property type="entry name" value="PPR_rpt"/>
</dbReference>
<proteinExistence type="predicted"/>
<dbReference type="AlphaFoldDB" id="A0A2I0BFU4"/>
<reference evidence="3 4" key="1">
    <citation type="journal article" date="2017" name="Nature">
        <title>The Apostasia genome and the evolution of orchids.</title>
        <authorList>
            <person name="Zhang G.Q."/>
            <person name="Liu K.W."/>
            <person name="Li Z."/>
            <person name="Lohaus R."/>
            <person name="Hsiao Y.Y."/>
            <person name="Niu S.C."/>
            <person name="Wang J.Y."/>
            <person name="Lin Y.C."/>
            <person name="Xu Q."/>
            <person name="Chen L.J."/>
            <person name="Yoshida K."/>
            <person name="Fujiwara S."/>
            <person name="Wang Z.W."/>
            <person name="Zhang Y.Q."/>
            <person name="Mitsuda N."/>
            <person name="Wang M."/>
            <person name="Liu G.H."/>
            <person name="Pecoraro L."/>
            <person name="Huang H.X."/>
            <person name="Xiao X.J."/>
            <person name="Lin M."/>
            <person name="Wu X.Y."/>
            <person name="Wu W.L."/>
            <person name="Chen Y.Y."/>
            <person name="Chang S.B."/>
            <person name="Sakamoto S."/>
            <person name="Ohme-Takagi M."/>
            <person name="Yagi M."/>
            <person name="Zeng S.J."/>
            <person name="Shen C.Y."/>
            <person name="Yeh C.M."/>
            <person name="Luo Y.B."/>
            <person name="Tsai W.C."/>
            <person name="Van de Peer Y."/>
            <person name="Liu Z.J."/>
        </authorList>
    </citation>
    <scope>NUCLEOTIDE SEQUENCE [LARGE SCALE GENOMIC DNA]</scope>
    <source>
        <strain evidence="4">cv. Shenzhen</strain>
        <tissue evidence="3">Stem</tissue>
    </source>
</reference>
<dbReference type="PANTHER" id="PTHR47926">
    <property type="entry name" value="PENTATRICOPEPTIDE REPEAT-CONTAINING PROTEIN"/>
    <property type="match status" value="1"/>
</dbReference>
<dbReference type="PANTHER" id="PTHR47926:SF347">
    <property type="entry name" value="PENTATRICOPEPTIDE REPEAT-CONTAINING PROTEIN"/>
    <property type="match status" value="1"/>
</dbReference>
<evidence type="ECO:0000256" key="1">
    <source>
        <dbReference type="ARBA" id="ARBA00022737"/>
    </source>
</evidence>
<gene>
    <name evidence="3" type="primary">PCMP-E44</name>
    <name evidence="3" type="ORF">AXF42_Ash003299</name>
</gene>
<dbReference type="InterPro" id="IPR011990">
    <property type="entry name" value="TPR-like_helical_dom_sf"/>
</dbReference>
<keyword evidence="4" id="KW-1185">Reference proteome</keyword>
<dbReference type="OrthoDB" id="1928982at2759"/>
<evidence type="ECO:0000313" key="3">
    <source>
        <dbReference type="EMBL" id="PKA66644.1"/>
    </source>
</evidence>
<keyword evidence="1" id="KW-0677">Repeat</keyword>
<dbReference type="Proteomes" id="UP000236161">
    <property type="component" value="Unassembled WGS sequence"/>
</dbReference>
<evidence type="ECO:0000256" key="2">
    <source>
        <dbReference type="PROSITE-ProRule" id="PRU00708"/>
    </source>
</evidence>
<name>A0A2I0BFU4_9ASPA</name>
<dbReference type="InterPro" id="IPR046848">
    <property type="entry name" value="E_motif"/>
</dbReference>
<dbReference type="PROSITE" id="PS51375">
    <property type="entry name" value="PPR"/>
    <property type="match status" value="3"/>
</dbReference>
<feature type="repeat" description="PPR" evidence="2">
    <location>
        <begin position="291"/>
        <end position="325"/>
    </location>
</feature>
<dbReference type="FunFam" id="1.25.40.10:FF:000344">
    <property type="entry name" value="Pentatricopeptide repeat-containing protein"/>
    <property type="match status" value="1"/>
</dbReference>
<dbReference type="GO" id="GO:0003723">
    <property type="term" value="F:RNA binding"/>
    <property type="evidence" value="ECO:0007669"/>
    <property type="project" value="InterPro"/>
</dbReference>
<dbReference type="NCBIfam" id="TIGR00756">
    <property type="entry name" value="PPR"/>
    <property type="match status" value="3"/>
</dbReference>
<dbReference type="Pfam" id="PF01535">
    <property type="entry name" value="PPR"/>
    <property type="match status" value="5"/>
</dbReference>
<dbReference type="InterPro" id="IPR046960">
    <property type="entry name" value="PPR_At4g14850-like_plant"/>
</dbReference>
<organism evidence="3 4">
    <name type="scientific">Apostasia shenzhenica</name>
    <dbReference type="NCBI Taxonomy" id="1088818"/>
    <lineage>
        <taxon>Eukaryota</taxon>
        <taxon>Viridiplantae</taxon>
        <taxon>Streptophyta</taxon>
        <taxon>Embryophyta</taxon>
        <taxon>Tracheophyta</taxon>
        <taxon>Spermatophyta</taxon>
        <taxon>Magnoliopsida</taxon>
        <taxon>Liliopsida</taxon>
        <taxon>Asparagales</taxon>
        <taxon>Orchidaceae</taxon>
        <taxon>Apostasioideae</taxon>
        <taxon>Apostasia</taxon>
    </lineage>
</organism>
<sequence length="477" mass="53429">MAGVARLPNARIAHLYSNPYFSPKHHCLSLLTSISAMSQLLQIHAHLLTSGLLFTDKFLVSEILRFAALHPSGDLLHARTLLFQSPSPMSSSWNHVIRGLCLTPSPAEAVEVFLQMRRREATPNELTYPFVIKSCADLPDLWLGRQVHADAFKNAVGSIVYVENTLIHLYGSCGVIDDSRKVFDKMPNRTVVSWNTILSVYVDNLMVEEAWKTYGKMMNRGFESDQTTYLVLLCASALMGSLRLGRWVHSQIIYKGFSVSLKLGTALVNMYAKCGAVNVASNVFDRMPERNVWSWSAIILGLAQHGSAGEALDLFRKMRRSSLIEPNNVTFLGVLCACSHAGLVSQGYQFFHEMINVHRIKPQMSHYRAMVDILSRKGLLLEAFEFIKVMQIDPDAVVWRTLLSACQLHSSGDAYVIGDVAKKMLLMLEPDRCENYVIVANMYSEHGSWEEAAKVRKMMREDGMQKMAGESCIEVSG</sequence>
<dbReference type="Gene3D" id="1.25.40.10">
    <property type="entry name" value="Tetratricopeptide repeat domain"/>
    <property type="match status" value="3"/>
</dbReference>